<keyword evidence="3" id="KW-1185">Reference proteome</keyword>
<comment type="caution">
    <text evidence="2">The sequence shown here is derived from an EMBL/GenBank/DDBJ whole genome shotgun (WGS) entry which is preliminary data.</text>
</comment>
<dbReference type="InterPro" id="IPR044053">
    <property type="entry name" value="AsaB-like"/>
</dbReference>
<dbReference type="PANTHER" id="PTHR34598:SF3">
    <property type="entry name" value="OXIDOREDUCTASE AN1597"/>
    <property type="match status" value="1"/>
</dbReference>
<reference evidence="2 3" key="1">
    <citation type="journal article" date="2024" name="Science">
        <title>Giant polyketide synthase enzymes in the biosynthesis of giant marine polyether toxins.</title>
        <authorList>
            <person name="Fallon T.R."/>
            <person name="Shende V.V."/>
            <person name="Wierzbicki I.H."/>
            <person name="Pendleton A.L."/>
            <person name="Watervoot N.F."/>
            <person name="Auber R.P."/>
            <person name="Gonzalez D.J."/>
            <person name="Wisecaver J.H."/>
            <person name="Moore B.S."/>
        </authorList>
    </citation>
    <scope>NUCLEOTIDE SEQUENCE [LARGE SCALE GENOMIC DNA]</scope>
    <source>
        <strain evidence="2 3">12B1</strain>
    </source>
</reference>
<dbReference type="PANTHER" id="PTHR34598">
    <property type="entry name" value="BLL6449 PROTEIN"/>
    <property type="match status" value="1"/>
</dbReference>
<protein>
    <submittedName>
        <fullName evidence="2">Uncharacterized protein</fullName>
    </submittedName>
</protein>
<evidence type="ECO:0000313" key="2">
    <source>
        <dbReference type="EMBL" id="KAL1511684.1"/>
    </source>
</evidence>
<gene>
    <name evidence="2" type="ORF">AB1Y20_004974</name>
</gene>
<comment type="similarity">
    <text evidence="1">Belongs to the asaB hydroxylase/desaturase family.</text>
</comment>
<organism evidence="2 3">
    <name type="scientific">Prymnesium parvum</name>
    <name type="common">Toxic golden alga</name>
    <dbReference type="NCBI Taxonomy" id="97485"/>
    <lineage>
        <taxon>Eukaryota</taxon>
        <taxon>Haptista</taxon>
        <taxon>Haptophyta</taxon>
        <taxon>Prymnesiophyceae</taxon>
        <taxon>Prymnesiales</taxon>
        <taxon>Prymnesiaceae</taxon>
        <taxon>Prymnesium</taxon>
    </lineage>
</organism>
<sequence>MASRDPCTCHTCLEDGGAGGAQMMPPRIVYALASLSSLACITLLQRHAILRWCHAGTPKHVRTLSSRAAASLESALRKAFALPPPRARRLQQKADAAVAGLPFCEAELHFSAGTHRTSSGERPPPTRLRIHDARGEEARFRLHEHSFELVRAPPYDRSLDLYDAAAVVARLYPQIEQLLLSQLPGATRVLIFDHLLRKRSREAAELAEARRRAGAGADESTLQPKTRFLGRPVEVVHGDYTARSGYSRARQLLQPYCSEEEIDGALRERFVFVNVWHHFGARPAQTDPLALCVWGSFTPRDVRTRRLIFPHRTGETYQASFSKQQRWVYFSELSREEALLIKVFDSRDDGETSRFSVHSAFRLPEQLGADAASLVERESVELRAVVLYGKGLESIAPNFQNASMAGPDAPPKVQEQARLTEQELYMKSESHVLDPSEEW</sequence>
<dbReference type="EMBL" id="JBGBPQ010000013">
    <property type="protein sequence ID" value="KAL1511684.1"/>
    <property type="molecule type" value="Genomic_DNA"/>
</dbReference>
<dbReference type="Proteomes" id="UP001515480">
    <property type="component" value="Unassembled WGS sequence"/>
</dbReference>
<accession>A0AB34J2V3</accession>
<dbReference type="GO" id="GO:0016491">
    <property type="term" value="F:oxidoreductase activity"/>
    <property type="evidence" value="ECO:0007669"/>
    <property type="project" value="InterPro"/>
</dbReference>
<dbReference type="NCBIfam" id="NF041278">
    <property type="entry name" value="CmcJ_NvfI_EfuI"/>
    <property type="match status" value="1"/>
</dbReference>
<evidence type="ECO:0000313" key="3">
    <source>
        <dbReference type="Proteomes" id="UP001515480"/>
    </source>
</evidence>
<proteinExistence type="inferred from homology"/>
<name>A0AB34J2V3_PRYPA</name>
<evidence type="ECO:0000256" key="1">
    <source>
        <dbReference type="ARBA" id="ARBA00023604"/>
    </source>
</evidence>
<dbReference type="AlphaFoldDB" id="A0AB34J2V3"/>